<proteinExistence type="inferred from homology"/>
<dbReference type="EC" id="6.3.3.2" evidence="5 7"/>
<evidence type="ECO:0000313" key="8">
    <source>
        <dbReference type="EMBL" id="KAF8001033.1"/>
    </source>
</evidence>
<dbReference type="SUPFAM" id="SSF100950">
    <property type="entry name" value="NagB/RpiA/CoA transferase-like"/>
    <property type="match status" value="1"/>
</dbReference>
<dbReference type="GO" id="GO:0009396">
    <property type="term" value="P:folic acid-containing compound biosynthetic process"/>
    <property type="evidence" value="ECO:0007669"/>
    <property type="project" value="TreeGrafter"/>
</dbReference>
<comment type="cofactor">
    <cofactor evidence="7">
        <name>Mg(2+)</name>
        <dbReference type="ChEBI" id="CHEBI:18420"/>
    </cofactor>
</comment>
<reference evidence="8" key="1">
    <citation type="submission" date="2020-10" db="EMBL/GenBank/DDBJ databases">
        <title>The Whole-Genome Sequence of Metschnikowia persimmonesis, a Novel Endophytic Yeast Species Isolated from Medicinal Plant Diospyros kaki Thumb.</title>
        <authorList>
            <person name="Rahmat E."/>
            <person name="Kang Y."/>
        </authorList>
    </citation>
    <scope>NUCLEOTIDE SEQUENCE</scope>
    <source>
        <strain evidence="8">KIOM G15050</strain>
    </source>
</reference>
<feature type="binding site" evidence="6">
    <location>
        <begin position="36"/>
        <end position="40"/>
    </location>
    <ligand>
        <name>ATP</name>
        <dbReference type="ChEBI" id="CHEBI:30616"/>
    </ligand>
</feature>
<evidence type="ECO:0000256" key="2">
    <source>
        <dbReference type="ARBA" id="ARBA00022741"/>
    </source>
</evidence>
<dbReference type="GO" id="GO:0005739">
    <property type="term" value="C:mitochondrion"/>
    <property type="evidence" value="ECO:0007669"/>
    <property type="project" value="TreeGrafter"/>
</dbReference>
<dbReference type="OrthoDB" id="2015992at2759"/>
<keyword evidence="3 6" id="KW-0067">ATP-binding</keyword>
<dbReference type="AlphaFoldDB" id="A0A8H7LAP9"/>
<sequence length="230" mass="25741">MLHAVHGARVELQNDNAIKITFGHSPQRKVMSKLAKNNLRRAVKSSLNKLSTDNLNQQSKSVYEALIKNDHFCNAKSVALFMSMPKMEVKTINIIEHCFTHNKNVYLPKCLPPTTTGSLMTFLQVNNLSDVNALQPAGRYNLREPSHGEDVMTSGMLDVIIVPGVAFTLQGDRLGHGAGYYDKFLTNFREKFGRVPYLIGVCLADQLVETIPTEPHDWTMDQVIVAEDNN</sequence>
<dbReference type="GO" id="GO:0005524">
    <property type="term" value="F:ATP binding"/>
    <property type="evidence" value="ECO:0007669"/>
    <property type="project" value="UniProtKB-KW"/>
</dbReference>
<keyword evidence="9" id="KW-1185">Reference proteome</keyword>
<name>A0A8H7LAP9_9ASCO</name>
<dbReference type="InterPro" id="IPR024185">
    <property type="entry name" value="FTHF_cligase-like_sf"/>
</dbReference>
<feature type="binding site" evidence="6">
    <location>
        <position position="82"/>
    </location>
    <ligand>
        <name>substrate</name>
    </ligand>
</feature>
<dbReference type="EMBL" id="JACBPP010000006">
    <property type="protein sequence ID" value="KAF8001033.1"/>
    <property type="molecule type" value="Genomic_DNA"/>
</dbReference>
<keyword evidence="7" id="KW-0479">Metal-binding</keyword>
<accession>A0A8H7LAP9</accession>
<keyword evidence="7" id="KW-0460">Magnesium</keyword>
<dbReference type="GO" id="GO:0046872">
    <property type="term" value="F:metal ion binding"/>
    <property type="evidence" value="ECO:0007669"/>
    <property type="project" value="UniProtKB-KW"/>
</dbReference>
<dbReference type="Pfam" id="PF01812">
    <property type="entry name" value="5-FTHF_cyc-lig"/>
    <property type="match status" value="1"/>
</dbReference>
<organism evidence="8 9">
    <name type="scientific">Metschnikowia pulcherrima</name>
    <dbReference type="NCBI Taxonomy" id="27326"/>
    <lineage>
        <taxon>Eukaryota</taxon>
        <taxon>Fungi</taxon>
        <taxon>Dikarya</taxon>
        <taxon>Ascomycota</taxon>
        <taxon>Saccharomycotina</taxon>
        <taxon>Pichiomycetes</taxon>
        <taxon>Metschnikowiaceae</taxon>
        <taxon>Metschnikowia</taxon>
    </lineage>
</organism>
<evidence type="ECO:0000313" key="9">
    <source>
        <dbReference type="Proteomes" id="UP000649328"/>
    </source>
</evidence>
<dbReference type="PANTHER" id="PTHR23407:SF1">
    <property type="entry name" value="5-FORMYLTETRAHYDROFOLATE CYCLO-LIGASE"/>
    <property type="match status" value="1"/>
</dbReference>
<evidence type="ECO:0000256" key="7">
    <source>
        <dbReference type="RuleBase" id="RU361279"/>
    </source>
</evidence>
<keyword evidence="2 6" id="KW-0547">Nucleotide-binding</keyword>
<dbReference type="GO" id="GO:0030272">
    <property type="term" value="F:5-formyltetrahydrofolate cyclo-ligase activity"/>
    <property type="evidence" value="ECO:0007669"/>
    <property type="project" value="UniProtKB-EC"/>
</dbReference>
<evidence type="ECO:0000256" key="3">
    <source>
        <dbReference type="ARBA" id="ARBA00022840"/>
    </source>
</evidence>
<dbReference type="Proteomes" id="UP000649328">
    <property type="component" value="Unassembled WGS sequence"/>
</dbReference>
<dbReference type="GO" id="GO:0035999">
    <property type="term" value="P:tetrahydrofolate interconversion"/>
    <property type="evidence" value="ECO:0007669"/>
    <property type="project" value="TreeGrafter"/>
</dbReference>
<evidence type="ECO:0000256" key="4">
    <source>
        <dbReference type="ARBA" id="ARBA00036539"/>
    </source>
</evidence>
<dbReference type="InterPro" id="IPR002698">
    <property type="entry name" value="FTHF_cligase"/>
</dbReference>
<feature type="binding site" evidence="6">
    <location>
        <position position="88"/>
    </location>
    <ligand>
        <name>substrate</name>
    </ligand>
</feature>
<dbReference type="PANTHER" id="PTHR23407">
    <property type="entry name" value="ATPASE INHIBITOR/5-FORMYLTETRAHYDROFOLATE CYCLO-LIGASE"/>
    <property type="match status" value="1"/>
</dbReference>
<dbReference type="InterPro" id="IPR037171">
    <property type="entry name" value="NagB/RpiA_transferase-like"/>
</dbReference>
<protein>
    <recommendedName>
        <fullName evidence="5 7">5-formyltetrahydrofolate cyclo-ligase</fullName>
        <ecNumber evidence="5 7">6.3.3.2</ecNumber>
    </recommendedName>
</protein>
<gene>
    <name evidence="8" type="ORF">HF325_004822</name>
</gene>
<dbReference type="NCBIfam" id="TIGR02727">
    <property type="entry name" value="MTHFS_bact"/>
    <property type="match status" value="1"/>
</dbReference>
<feature type="binding site" evidence="6">
    <location>
        <begin position="173"/>
        <end position="181"/>
    </location>
    <ligand>
        <name>ATP</name>
        <dbReference type="ChEBI" id="CHEBI:30616"/>
    </ligand>
</feature>
<comment type="catalytic activity">
    <reaction evidence="4 7">
        <text>(6S)-5-formyl-5,6,7,8-tetrahydrofolate + ATP = (6R)-5,10-methenyltetrahydrofolate + ADP + phosphate</text>
        <dbReference type="Rhea" id="RHEA:10488"/>
        <dbReference type="ChEBI" id="CHEBI:30616"/>
        <dbReference type="ChEBI" id="CHEBI:43474"/>
        <dbReference type="ChEBI" id="CHEBI:57455"/>
        <dbReference type="ChEBI" id="CHEBI:57457"/>
        <dbReference type="ChEBI" id="CHEBI:456216"/>
        <dbReference type="EC" id="6.3.3.2"/>
    </reaction>
</comment>
<dbReference type="Gene3D" id="3.40.50.10420">
    <property type="entry name" value="NagB/RpiA/CoA transferase-like"/>
    <property type="match status" value="1"/>
</dbReference>
<dbReference type="PIRSF" id="PIRSF006806">
    <property type="entry name" value="FTHF_cligase"/>
    <property type="match status" value="1"/>
</dbReference>
<evidence type="ECO:0000256" key="5">
    <source>
        <dbReference type="ARBA" id="ARBA00038966"/>
    </source>
</evidence>
<evidence type="ECO:0000256" key="1">
    <source>
        <dbReference type="ARBA" id="ARBA00010638"/>
    </source>
</evidence>
<comment type="caution">
    <text evidence="8">The sequence shown here is derived from an EMBL/GenBank/DDBJ whole genome shotgun (WGS) entry which is preliminary data.</text>
</comment>
<evidence type="ECO:0000256" key="6">
    <source>
        <dbReference type="PIRSR" id="PIRSR006806-1"/>
    </source>
</evidence>
<comment type="similarity">
    <text evidence="1 7">Belongs to the 5-formyltetrahydrofolate cyclo-ligase family.</text>
</comment>